<evidence type="ECO:0000313" key="2">
    <source>
        <dbReference type="EMBL" id="PWA56897.1"/>
    </source>
</evidence>
<dbReference type="Proteomes" id="UP000245207">
    <property type="component" value="Unassembled WGS sequence"/>
</dbReference>
<evidence type="ECO:0000256" key="1">
    <source>
        <dbReference type="SAM" id="MobiDB-lite"/>
    </source>
</evidence>
<proteinExistence type="predicted"/>
<evidence type="ECO:0000313" key="3">
    <source>
        <dbReference type="Proteomes" id="UP000245207"/>
    </source>
</evidence>
<dbReference type="EMBL" id="PKPP01006323">
    <property type="protein sequence ID" value="PWA56897.1"/>
    <property type="molecule type" value="Genomic_DNA"/>
</dbReference>
<reference evidence="2 3" key="1">
    <citation type="journal article" date="2018" name="Mol. Plant">
        <title>The genome of Artemisia annua provides insight into the evolution of Asteraceae family and artemisinin biosynthesis.</title>
        <authorList>
            <person name="Shen Q."/>
            <person name="Zhang L."/>
            <person name="Liao Z."/>
            <person name="Wang S."/>
            <person name="Yan T."/>
            <person name="Shi P."/>
            <person name="Liu M."/>
            <person name="Fu X."/>
            <person name="Pan Q."/>
            <person name="Wang Y."/>
            <person name="Lv Z."/>
            <person name="Lu X."/>
            <person name="Zhang F."/>
            <person name="Jiang W."/>
            <person name="Ma Y."/>
            <person name="Chen M."/>
            <person name="Hao X."/>
            <person name="Li L."/>
            <person name="Tang Y."/>
            <person name="Lv G."/>
            <person name="Zhou Y."/>
            <person name="Sun X."/>
            <person name="Brodelius P.E."/>
            <person name="Rose J.K.C."/>
            <person name="Tang K."/>
        </authorList>
    </citation>
    <scope>NUCLEOTIDE SEQUENCE [LARGE SCALE GENOMIC DNA]</scope>
    <source>
        <strain evidence="3">cv. Huhao1</strain>
        <tissue evidence="2">Leaf</tissue>
    </source>
</reference>
<dbReference type="AlphaFoldDB" id="A0A2U1M6N5"/>
<name>A0A2U1M6N5_ARTAN</name>
<feature type="region of interest" description="Disordered" evidence="1">
    <location>
        <begin position="1"/>
        <end position="27"/>
    </location>
</feature>
<protein>
    <submittedName>
        <fullName evidence="2">Uncharacterized protein</fullName>
    </submittedName>
</protein>
<accession>A0A2U1M6N5</accession>
<keyword evidence="3" id="KW-1185">Reference proteome</keyword>
<sequence length="55" mass="5939">MKNISKPGIKGSLAFSGDGGGEDFEEGGTERWVKRLSSLVQNETICFQSSGARKF</sequence>
<organism evidence="2 3">
    <name type="scientific">Artemisia annua</name>
    <name type="common">Sweet wormwood</name>
    <dbReference type="NCBI Taxonomy" id="35608"/>
    <lineage>
        <taxon>Eukaryota</taxon>
        <taxon>Viridiplantae</taxon>
        <taxon>Streptophyta</taxon>
        <taxon>Embryophyta</taxon>
        <taxon>Tracheophyta</taxon>
        <taxon>Spermatophyta</taxon>
        <taxon>Magnoliopsida</taxon>
        <taxon>eudicotyledons</taxon>
        <taxon>Gunneridae</taxon>
        <taxon>Pentapetalae</taxon>
        <taxon>asterids</taxon>
        <taxon>campanulids</taxon>
        <taxon>Asterales</taxon>
        <taxon>Asteraceae</taxon>
        <taxon>Asteroideae</taxon>
        <taxon>Anthemideae</taxon>
        <taxon>Artemisiinae</taxon>
        <taxon>Artemisia</taxon>
    </lineage>
</organism>
<comment type="caution">
    <text evidence="2">The sequence shown here is derived from an EMBL/GenBank/DDBJ whole genome shotgun (WGS) entry which is preliminary data.</text>
</comment>
<gene>
    <name evidence="2" type="ORF">CTI12_AA412990</name>
</gene>